<feature type="transmembrane region" description="Helical" evidence="1">
    <location>
        <begin position="54"/>
        <end position="79"/>
    </location>
</feature>
<comment type="caution">
    <text evidence="2">The sequence shown here is derived from an EMBL/GenBank/DDBJ whole genome shotgun (WGS) entry which is preliminary data.</text>
</comment>
<dbReference type="Proteomes" id="UP000824013">
    <property type="component" value="Unassembled WGS sequence"/>
</dbReference>
<feature type="transmembrane region" description="Helical" evidence="1">
    <location>
        <begin position="6"/>
        <end position="25"/>
    </location>
</feature>
<evidence type="ECO:0000313" key="2">
    <source>
        <dbReference type="EMBL" id="HIY92042.1"/>
    </source>
</evidence>
<proteinExistence type="predicted"/>
<keyword evidence="1" id="KW-1133">Transmembrane helix</keyword>
<sequence>MLSFSFIAISVVFIANFYFLINKVWELSKSRDTVFDLYEKKFDHKANKTFKDRFLIGLGVFLGLISILISFCEAIMAIYCLDFGCCLLVSDFVKALKMAAYGGLILAALNMCAAVLTLFFDLIKQELN</sequence>
<evidence type="ECO:0000256" key="1">
    <source>
        <dbReference type="SAM" id="Phobius"/>
    </source>
</evidence>
<protein>
    <submittedName>
        <fullName evidence="2">Uncharacterized protein</fullName>
    </submittedName>
</protein>
<accession>A0A9D2CN53</accession>
<feature type="transmembrane region" description="Helical" evidence="1">
    <location>
        <begin position="99"/>
        <end position="123"/>
    </location>
</feature>
<evidence type="ECO:0000313" key="3">
    <source>
        <dbReference type="Proteomes" id="UP000824013"/>
    </source>
</evidence>
<dbReference type="AlphaFoldDB" id="A0A9D2CN53"/>
<name>A0A9D2CN53_9LACO</name>
<reference evidence="2" key="2">
    <citation type="submission" date="2021-04" db="EMBL/GenBank/DDBJ databases">
        <authorList>
            <person name="Gilroy R."/>
        </authorList>
    </citation>
    <scope>NUCLEOTIDE SEQUENCE</scope>
    <source>
        <strain evidence="2">3204</strain>
    </source>
</reference>
<reference evidence="2" key="1">
    <citation type="journal article" date="2021" name="PeerJ">
        <title>Extensive microbial diversity within the chicken gut microbiome revealed by metagenomics and culture.</title>
        <authorList>
            <person name="Gilroy R."/>
            <person name="Ravi A."/>
            <person name="Getino M."/>
            <person name="Pursley I."/>
            <person name="Horton D.L."/>
            <person name="Alikhan N.F."/>
            <person name="Baker D."/>
            <person name="Gharbi K."/>
            <person name="Hall N."/>
            <person name="Watson M."/>
            <person name="Adriaenssens E.M."/>
            <person name="Foster-Nyarko E."/>
            <person name="Jarju S."/>
            <person name="Secka A."/>
            <person name="Antonio M."/>
            <person name="Oren A."/>
            <person name="Chaudhuri R.R."/>
            <person name="La Ragione R."/>
            <person name="Hildebrand F."/>
            <person name="Pallen M.J."/>
        </authorList>
    </citation>
    <scope>NUCLEOTIDE SEQUENCE</scope>
    <source>
        <strain evidence="2">3204</strain>
    </source>
</reference>
<organism evidence="2 3">
    <name type="scientific">Candidatus Companilactobacillus pullicola</name>
    <dbReference type="NCBI Taxonomy" id="2838523"/>
    <lineage>
        <taxon>Bacteria</taxon>
        <taxon>Bacillati</taxon>
        <taxon>Bacillota</taxon>
        <taxon>Bacilli</taxon>
        <taxon>Lactobacillales</taxon>
        <taxon>Lactobacillaceae</taxon>
        <taxon>Companilactobacillus</taxon>
    </lineage>
</organism>
<gene>
    <name evidence="2" type="ORF">H9820_03740</name>
</gene>
<dbReference type="EMBL" id="DXCM01000025">
    <property type="protein sequence ID" value="HIY92042.1"/>
    <property type="molecule type" value="Genomic_DNA"/>
</dbReference>
<keyword evidence="1" id="KW-0812">Transmembrane</keyword>
<keyword evidence="1" id="KW-0472">Membrane</keyword>